<dbReference type="AlphaFoldDB" id="A0A367UKL3"/>
<evidence type="ECO:0000313" key="1">
    <source>
        <dbReference type="EMBL" id="RCK07662.1"/>
    </source>
</evidence>
<dbReference type="EMBL" id="JPWA01000001">
    <property type="protein sequence ID" value="RCK07662.1"/>
    <property type="molecule type" value="Genomic_DNA"/>
</dbReference>
<name>A0A367UKL3_9PROT</name>
<gene>
    <name evidence="1" type="ORF">TH5_00890</name>
</gene>
<dbReference type="Proteomes" id="UP000252419">
    <property type="component" value="Unassembled WGS sequence"/>
</dbReference>
<dbReference type="RefSeq" id="WP_114120151.1">
    <property type="nucleotide sequence ID" value="NZ_JPWA01000001.1"/>
</dbReference>
<reference evidence="1 2" key="1">
    <citation type="submission" date="2014-07" db="EMBL/GenBank/DDBJ databases">
        <title>Draft genome sequence of Thalassospira xianhensis P-4 (MCCC 1A02616).</title>
        <authorList>
            <person name="Lai Q."/>
            <person name="Shao Z."/>
        </authorList>
    </citation>
    <scope>NUCLEOTIDE SEQUENCE [LARGE SCALE GENOMIC DNA]</scope>
    <source>
        <strain evidence="1 2">MCCC 1A02616</strain>
    </source>
</reference>
<accession>A0A367UKL3</accession>
<proteinExistence type="predicted"/>
<protein>
    <submittedName>
        <fullName evidence="1">Uncharacterized protein</fullName>
    </submittedName>
</protein>
<organism evidence="1 2">
    <name type="scientific">Thalassospira xianhensis MCCC 1A02616</name>
    <dbReference type="NCBI Taxonomy" id="1177929"/>
    <lineage>
        <taxon>Bacteria</taxon>
        <taxon>Pseudomonadati</taxon>
        <taxon>Pseudomonadota</taxon>
        <taxon>Alphaproteobacteria</taxon>
        <taxon>Rhodospirillales</taxon>
        <taxon>Thalassospiraceae</taxon>
        <taxon>Thalassospira</taxon>
    </lineage>
</organism>
<keyword evidence="2" id="KW-1185">Reference proteome</keyword>
<sequence>MFSLIAVTISIVLGLGIALAALYYGGSAFTTSSAKTTALALINAGEQVKAVLQTAIIESASSNPASTATQAFSEMGRPPFPPGIPGFTETSLPGPIHWAMTANPTPGESVLWLQIRQDILIDENEICTYLEKLNGPSLSEPSLITSLWSPNGNVLAPGVMFDCVAQEMTFGMGQPPIRRTLFVFRVM</sequence>
<comment type="caution">
    <text evidence="1">The sequence shown here is derived from an EMBL/GenBank/DDBJ whole genome shotgun (WGS) entry which is preliminary data.</text>
</comment>
<evidence type="ECO:0000313" key="2">
    <source>
        <dbReference type="Proteomes" id="UP000252419"/>
    </source>
</evidence>